<evidence type="ECO:0000256" key="1">
    <source>
        <dbReference type="ARBA" id="ARBA00037961"/>
    </source>
</evidence>
<feature type="domain" description="Class II aldolase/adducin N-terminal" evidence="2">
    <location>
        <begin position="27"/>
        <end position="207"/>
    </location>
</feature>
<dbReference type="SUPFAM" id="SSF53639">
    <property type="entry name" value="AraD/HMP-PK domain-like"/>
    <property type="match status" value="1"/>
</dbReference>
<organism evidence="3 4">
    <name type="scientific">Celeribacter neptunius</name>
    <dbReference type="NCBI Taxonomy" id="588602"/>
    <lineage>
        <taxon>Bacteria</taxon>
        <taxon>Pseudomonadati</taxon>
        <taxon>Pseudomonadota</taxon>
        <taxon>Alphaproteobacteria</taxon>
        <taxon>Rhodobacterales</taxon>
        <taxon>Roseobacteraceae</taxon>
        <taxon>Celeribacter</taxon>
    </lineage>
</organism>
<evidence type="ECO:0000259" key="2">
    <source>
        <dbReference type="SMART" id="SM01007"/>
    </source>
</evidence>
<gene>
    <name evidence="3" type="ORF">SAMN04487991_1393</name>
</gene>
<dbReference type="GO" id="GO:0051015">
    <property type="term" value="F:actin filament binding"/>
    <property type="evidence" value="ECO:0007669"/>
    <property type="project" value="TreeGrafter"/>
</dbReference>
<dbReference type="NCBIfam" id="NF005451">
    <property type="entry name" value="PRK07044.1"/>
    <property type="match status" value="1"/>
</dbReference>
<evidence type="ECO:0000313" key="4">
    <source>
        <dbReference type="Proteomes" id="UP000199630"/>
    </source>
</evidence>
<dbReference type="Proteomes" id="UP000199630">
    <property type="component" value="Unassembled WGS sequence"/>
</dbReference>
<comment type="similarity">
    <text evidence="1">Belongs to the aldolase class II family.</text>
</comment>
<keyword evidence="4" id="KW-1185">Reference proteome</keyword>
<dbReference type="PANTHER" id="PTHR10672">
    <property type="entry name" value="ADDUCIN"/>
    <property type="match status" value="1"/>
</dbReference>
<protein>
    <submittedName>
        <fullName evidence="3">Ribulose-5-phosphate 4-epimerase/Fuculose-1-phosphate aldolase</fullName>
    </submittedName>
</protein>
<dbReference type="Gene3D" id="3.40.225.10">
    <property type="entry name" value="Class II aldolase/adducin N-terminal domain"/>
    <property type="match status" value="1"/>
</dbReference>
<reference evidence="4" key="1">
    <citation type="submission" date="2016-10" db="EMBL/GenBank/DDBJ databases">
        <authorList>
            <person name="Varghese N."/>
            <person name="Submissions S."/>
        </authorList>
    </citation>
    <scope>NUCLEOTIDE SEQUENCE [LARGE SCALE GENOMIC DNA]</scope>
    <source>
        <strain evidence="4">DSM 26471</strain>
    </source>
</reference>
<dbReference type="AlphaFoldDB" id="A0A1I3NKT7"/>
<name>A0A1I3NKT7_9RHOB</name>
<dbReference type="InterPro" id="IPR051017">
    <property type="entry name" value="Aldolase-II_Adducin_sf"/>
</dbReference>
<dbReference type="InterPro" id="IPR001303">
    <property type="entry name" value="Aldolase_II/adducin_N"/>
</dbReference>
<dbReference type="Pfam" id="PF00596">
    <property type="entry name" value="Aldolase_II"/>
    <property type="match status" value="1"/>
</dbReference>
<dbReference type="PANTHER" id="PTHR10672:SF3">
    <property type="entry name" value="PROTEIN HU-LI TAI SHAO"/>
    <property type="match status" value="1"/>
</dbReference>
<dbReference type="GO" id="GO:0005856">
    <property type="term" value="C:cytoskeleton"/>
    <property type="evidence" value="ECO:0007669"/>
    <property type="project" value="TreeGrafter"/>
</dbReference>
<dbReference type="STRING" id="588602.SAMN04487991_1393"/>
<evidence type="ECO:0000313" key="3">
    <source>
        <dbReference type="EMBL" id="SFJ09560.1"/>
    </source>
</evidence>
<dbReference type="InterPro" id="IPR036409">
    <property type="entry name" value="Aldolase_II/adducin_N_sf"/>
</dbReference>
<accession>A0A1I3NKT7</accession>
<sequence>MMNTSAAIAQTTETSPMAGMSEAELRVQLADFYHLVSYLGWTELIFNHISVRLPGEEHAYLVNPMGLHYDEVTPENLLVVGVDGKLLRESPYKPNPAGFALHGVIHEHRPDVGCIAHTHTTPISAIVMKEAAIDHNNFNGAQLYGRVGYHDFEGITIYDEERDRMLESLGDKHVLVLRNHGIAVCEADIPLTFFLLWTVQRAAEIQCAAAAIPGPNVALPEAIKAKCAADAQRLKDNSAFATLLFDAMVRKMKRERPEFA</sequence>
<dbReference type="SMART" id="SM01007">
    <property type="entry name" value="Aldolase_II"/>
    <property type="match status" value="1"/>
</dbReference>
<proteinExistence type="inferred from homology"/>
<dbReference type="EMBL" id="FORH01000002">
    <property type="protein sequence ID" value="SFJ09560.1"/>
    <property type="molecule type" value="Genomic_DNA"/>
</dbReference>